<name>A0A4V2QAY2_HYDET</name>
<evidence type="ECO:0000256" key="5">
    <source>
        <dbReference type="HAMAP-Rule" id="MF_00362"/>
    </source>
</evidence>
<dbReference type="RefSeq" id="WP_132018113.1">
    <property type="nucleotide sequence ID" value="NZ_SLUN01000065.1"/>
</dbReference>
<dbReference type="InterPro" id="IPR002363">
    <property type="entry name" value="Ribosomal_uL10_CS_bac"/>
</dbReference>
<comment type="caution">
    <text evidence="6">The sequence shown here is derived from an EMBL/GenBank/DDBJ whole genome shotgun (WGS) entry which is preliminary data.</text>
</comment>
<dbReference type="GO" id="GO:0006412">
    <property type="term" value="P:translation"/>
    <property type="evidence" value="ECO:0007669"/>
    <property type="project" value="UniProtKB-UniRule"/>
</dbReference>
<reference evidence="6 7" key="1">
    <citation type="submission" date="2019-03" db="EMBL/GenBank/DDBJ databases">
        <title>Genomic Encyclopedia of Type Strains, Phase IV (KMG-IV): sequencing the most valuable type-strain genomes for metagenomic binning, comparative biology and taxonomic classification.</title>
        <authorList>
            <person name="Goeker M."/>
        </authorList>
    </citation>
    <scope>NUCLEOTIDE SEQUENCE [LARGE SCALE GENOMIC DNA]</scope>
    <source>
        <strain evidence="6 7">LX-B</strain>
    </source>
</reference>
<dbReference type="AlphaFoldDB" id="A0A4V2QAY2"/>
<dbReference type="InterPro" id="IPR047865">
    <property type="entry name" value="Ribosomal_uL10_bac_type"/>
</dbReference>
<dbReference type="CDD" id="cd05797">
    <property type="entry name" value="Ribosomal_L10"/>
    <property type="match status" value="1"/>
</dbReference>
<comment type="subunit">
    <text evidence="5">Part of the ribosomal stalk of the 50S ribosomal subunit. The N-terminus interacts with L11 and the large rRNA to form the base of the stalk. The C-terminus forms an elongated spine to which L12 dimers bind in a sequential fashion forming a multimeric L10(L12)X complex.</text>
</comment>
<evidence type="ECO:0000313" key="7">
    <source>
        <dbReference type="Proteomes" id="UP000295008"/>
    </source>
</evidence>
<sequence length="174" mass="18798">MARPEKEAAVSEIQEKLQKSKAVVLADYRGLNVQEVTELRKKLREAGVEYKVAKNTLTSRAAKSVSIEGLDSYLSGPTALAFGYNDPVTPAKILSNFAKDHKHLELKGGILEGKVIDFNAVKALADLPSREALLGQVAGLMQAPLRGMATVLSGPIRNLVYAVEAIRKQKAGEE</sequence>
<evidence type="ECO:0000256" key="2">
    <source>
        <dbReference type="ARBA" id="ARBA00022980"/>
    </source>
</evidence>
<dbReference type="InterPro" id="IPR022973">
    <property type="entry name" value="Ribosomal_uL10_bac"/>
</dbReference>
<dbReference type="InterPro" id="IPR001790">
    <property type="entry name" value="Ribosomal_uL10"/>
</dbReference>
<dbReference type="PROSITE" id="PS01109">
    <property type="entry name" value="RIBOSOMAL_L10"/>
    <property type="match status" value="1"/>
</dbReference>
<keyword evidence="7" id="KW-1185">Reference proteome</keyword>
<comment type="function">
    <text evidence="5">Forms part of the ribosomal stalk, playing a central role in the interaction of the ribosome with GTP-bound translation factors.</text>
</comment>
<dbReference type="Proteomes" id="UP000295008">
    <property type="component" value="Unassembled WGS sequence"/>
</dbReference>
<keyword evidence="5" id="KW-0694">RNA-binding</keyword>
<dbReference type="SUPFAM" id="SSF160369">
    <property type="entry name" value="Ribosomal protein L10-like"/>
    <property type="match status" value="1"/>
</dbReference>
<evidence type="ECO:0000313" key="6">
    <source>
        <dbReference type="EMBL" id="TCL54302.1"/>
    </source>
</evidence>
<dbReference type="Gene3D" id="6.10.250.290">
    <property type="match status" value="1"/>
</dbReference>
<gene>
    <name evidence="5" type="primary">rplJ</name>
    <name evidence="6" type="ORF">EDC14_10657</name>
</gene>
<dbReference type="GO" id="GO:0003735">
    <property type="term" value="F:structural constituent of ribosome"/>
    <property type="evidence" value="ECO:0007669"/>
    <property type="project" value="InterPro"/>
</dbReference>
<dbReference type="Gene3D" id="3.30.70.1730">
    <property type="match status" value="1"/>
</dbReference>
<keyword evidence="5" id="KW-0699">rRNA-binding</keyword>
<evidence type="ECO:0000256" key="1">
    <source>
        <dbReference type="ARBA" id="ARBA00008889"/>
    </source>
</evidence>
<dbReference type="GO" id="GO:0015934">
    <property type="term" value="C:large ribosomal subunit"/>
    <property type="evidence" value="ECO:0007669"/>
    <property type="project" value="InterPro"/>
</dbReference>
<dbReference type="Pfam" id="PF00466">
    <property type="entry name" value="Ribosomal_L10"/>
    <property type="match status" value="1"/>
</dbReference>
<accession>A0A4V2QAY2</accession>
<dbReference type="NCBIfam" id="NF000955">
    <property type="entry name" value="PRK00099.1-1"/>
    <property type="match status" value="1"/>
</dbReference>
<dbReference type="PANTHER" id="PTHR11560">
    <property type="entry name" value="39S RIBOSOMAL PROTEIN L10, MITOCHONDRIAL"/>
    <property type="match status" value="1"/>
</dbReference>
<dbReference type="InterPro" id="IPR043141">
    <property type="entry name" value="Ribosomal_uL10-like_sf"/>
</dbReference>
<dbReference type="HAMAP" id="MF_00362">
    <property type="entry name" value="Ribosomal_uL10"/>
    <property type="match status" value="1"/>
</dbReference>
<comment type="similarity">
    <text evidence="1 5">Belongs to the universal ribosomal protein uL10 family.</text>
</comment>
<dbReference type="EMBL" id="SLUN01000065">
    <property type="protein sequence ID" value="TCL54302.1"/>
    <property type="molecule type" value="Genomic_DNA"/>
</dbReference>
<dbReference type="GO" id="GO:0070180">
    <property type="term" value="F:large ribosomal subunit rRNA binding"/>
    <property type="evidence" value="ECO:0007669"/>
    <property type="project" value="UniProtKB-UniRule"/>
</dbReference>
<protein>
    <recommendedName>
        <fullName evidence="4 5">Large ribosomal subunit protein uL10</fullName>
    </recommendedName>
</protein>
<proteinExistence type="inferred from homology"/>
<keyword evidence="2 5" id="KW-0689">Ribosomal protein</keyword>
<dbReference type="OrthoDB" id="9808307at2"/>
<evidence type="ECO:0000256" key="4">
    <source>
        <dbReference type="ARBA" id="ARBA00035202"/>
    </source>
</evidence>
<organism evidence="6 7">
    <name type="scientific">Hydrogenispora ethanolica</name>
    <dbReference type="NCBI Taxonomy" id="1082276"/>
    <lineage>
        <taxon>Bacteria</taxon>
        <taxon>Bacillati</taxon>
        <taxon>Bacillota</taxon>
        <taxon>Hydrogenispora</taxon>
    </lineage>
</organism>
<evidence type="ECO:0000256" key="3">
    <source>
        <dbReference type="ARBA" id="ARBA00023274"/>
    </source>
</evidence>
<keyword evidence="3 5" id="KW-0687">Ribonucleoprotein</keyword>